<evidence type="ECO:0000313" key="1">
    <source>
        <dbReference type="EMBL" id="KAA8564459.1"/>
    </source>
</evidence>
<evidence type="ECO:0000313" key="2">
    <source>
        <dbReference type="Proteomes" id="UP000322873"/>
    </source>
</evidence>
<organism evidence="1 2">
    <name type="scientific">Monilinia fructicola</name>
    <name type="common">Brown rot fungus</name>
    <name type="synonym">Ciboria fructicola</name>
    <dbReference type="NCBI Taxonomy" id="38448"/>
    <lineage>
        <taxon>Eukaryota</taxon>
        <taxon>Fungi</taxon>
        <taxon>Dikarya</taxon>
        <taxon>Ascomycota</taxon>
        <taxon>Pezizomycotina</taxon>
        <taxon>Leotiomycetes</taxon>
        <taxon>Helotiales</taxon>
        <taxon>Sclerotiniaceae</taxon>
        <taxon>Monilinia</taxon>
    </lineage>
</organism>
<keyword evidence="2" id="KW-1185">Reference proteome</keyword>
<dbReference type="Proteomes" id="UP000322873">
    <property type="component" value="Unassembled WGS sequence"/>
</dbReference>
<name>A0A5M9J9B4_MONFR</name>
<proteinExistence type="predicted"/>
<sequence length="118" mass="13709">MIGPLVRKQILHFLMISERLMSSCNIVLASFRIYINIAFAPSKNKRCCQQVLHWVYGFSVLGFSEGGLEEEKKREWLARCNTMQCNAKDGWMDVMQEWIAIACIVNWSRQNIPYDTTS</sequence>
<accession>A0A5M9J9B4</accession>
<gene>
    <name evidence="1" type="ORF">EYC84_011392</name>
</gene>
<comment type="caution">
    <text evidence="1">The sequence shown here is derived from an EMBL/GenBank/DDBJ whole genome shotgun (WGS) entry which is preliminary data.</text>
</comment>
<dbReference type="EMBL" id="VICG01000015">
    <property type="protein sequence ID" value="KAA8564459.1"/>
    <property type="molecule type" value="Genomic_DNA"/>
</dbReference>
<protein>
    <submittedName>
        <fullName evidence="1">Uncharacterized protein</fullName>
    </submittedName>
</protein>
<dbReference type="AlphaFoldDB" id="A0A5M9J9B4"/>
<reference evidence="1 2" key="1">
    <citation type="submission" date="2019-06" db="EMBL/GenBank/DDBJ databases">
        <title>Genome Sequence of the Brown Rot Fungal Pathogen Monilinia fructicola.</title>
        <authorList>
            <person name="De Miccolis Angelini R.M."/>
            <person name="Landi L."/>
            <person name="Abate D."/>
            <person name="Pollastro S."/>
            <person name="Romanazzi G."/>
            <person name="Faretra F."/>
        </authorList>
    </citation>
    <scope>NUCLEOTIDE SEQUENCE [LARGE SCALE GENOMIC DNA]</scope>
    <source>
        <strain evidence="1 2">Mfrc123</strain>
    </source>
</reference>